<keyword evidence="4 6" id="KW-0862">Zinc</keyword>
<evidence type="ECO:0000256" key="3">
    <source>
        <dbReference type="ARBA" id="ARBA00022801"/>
    </source>
</evidence>
<keyword evidence="3 6" id="KW-0378">Hydrolase</keyword>
<comment type="similarity">
    <text evidence="6">Belongs to the peptidase M48 family.</text>
</comment>
<evidence type="ECO:0000256" key="2">
    <source>
        <dbReference type="ARBA" id="ARBA00022723"/>
    </source>
</evidence>
<comment type="cofactor">
    <cofactor evidence="6">
        <name>Zn(2+)</name>
        <dbReference type="ChEBI" id="CHEBI:29105"/>
    </cofactor>
    <text evidence="6">Binds 1 zinc ion per subunit.</text>
</comment>
<feature type="transmembrane region" description="Helical" evidence="7">
    <location>
        <begin position="287"/>
        <end position="308"/>
    </location>
</feature>
<proteinExistence type="inferred from homology"/>
<gene>
    <name evidence="9" type="ORF">RHODO2019_08245</name>
</gene>
<protein>
    <submittedName>
        <fullName evidence="9">M56 family metallopeptidase</fullName>
    </submittedName>
</protein>
<name>A0ABY6P3Y8_9NOCA</name>
<accession>A0ABY6P3Y8</accession>
<feature type="transmembrane region" description="Helical" evidence="7">
    <location>
        <begin position="85"/>
        <end position="114"/>
    </location>
</feature>
<feature type="domain" description="Peptidase M48" evidence="8">
    <location>
        <begin position="144"/>
        <end position="201"/>
    </location>
</feature>
<feature type="transmembrane region" description="Helical" evidence="7">
    <location>
        <begin position="37"/>
        <end position="65"/>
    </location>
</feature>
<dbReference type="RefSeq" id="WP_265384481.1">
    <property type="nucleotide sequence ID" value="NZ_CP110615.1"/>
</dbReference>
<dbReference type="EMBL" id="CP110615">
    <property type="protein sequence ID" value="UZJ26377.1"/>
    <property type="molecule type" value="Genomic_DNA"/>
</dbReference>
<dbReference type="PANTHER" id="PTHR34978">
    <property type="entry name" value="POSSIBLE SENSOR-TRANSDUCER PROTEIN BLAR"/>
    <property type="match status" value="1"/>
</dbReference>
<evidence type="ECO:0000256" key="1">
    <source>
        <dbReference type="ARBA" id="ARBA00022670"/>
    </source>
</evidence>
<feature type="transmembrane region" description="Helical" evidence="7">
    <location>
        <begin position="6"/>
        <end position="25"/>
    </location>
</feature>
<dbReference type="Pfam" id="PF01435">
    <property type="entry name" value="Peptidase_M48"/>
    <property type="match status" value="1"/>
</dbReference>
<dbReference type="Proteomes" id="UP001164965">
    <property type="component" value="Chromosome"/>
</dbReference>
<keyword evidence="5 6" id="KW-0482">Metalloprotease</keyword>
<dbReference type="InterPro" id="IPR001915">
    <property type="entry name" value="Peptidase_M48"/>
</dbReference>
<dbReference type="InterPro" id="IPR052173">
    <property type="entry name" value="Beta-lactam_resp_regulator"/>
</dbReference>
<evidence type="ECO:0000256" key="7">
    <source>
        <dbReference type="SAM" id="Phobius"/>
    </source>
</evidence>
<organism evidence="9 10">
    <name type="scientific">Rhodococcus antarcticus</name>
    <dbReference type="NCBI Taxonomy" id="2987751"/>
    <lineage>
        <taxon>Bacteria</taxon>
        <taxon>Bacillati</taxon>
        <taxon>Actinomycetota</taxon>
        <taxon>Actinomycetes</taxon>
        <taxon>Mycobacteriales</taxon>
        <taxon>Nocardiaceae</taxon>
        <taxon>Rhodococcus</taxon>
    </lineage>
</organism>
<evidence type="ECO:0000313" key="10">
    <source>
        <dbReference type="Proteomes" id="UP001164965"/>
    </source>
</evidence>
<dbReference type="PANTHER" id="PTHR34978:SF3">
    <property type="entry name" value="SLR0241 PROTEIN"/>
    <property type="match status" value="1"/>
</dbReference>
<reference evidence="9" key="1">
    <citation type="submission" date="2022-10" db="EMBL/GenBank/DDBJ databases">
        <title>Rhodococcus sp.75.</title>
        <authorList>
            <person name="Sun M."/>
        </authorList>
    </citation>
    <scope>NUCLEOTIDE SEQUENCE</scope>
    <source>
        <strain evidence="9">75</strain>
    </source>
</reference>
<dbReference type="CDD" id="cd07326">
    <property type="entry name" value="M56_BlaR1_MecR1_like"/>
    <property type="match status" value="1"/>
</dbReference>
<evidence type="ECO:0000313" key="9">
    <source>
        <dbReference type="EMBL" id="UZJ26377.1"/>
    </source>
</evidence>
<keyword evidence="2" id="KW-0479">Metal-binding</keyword>
<dbReference type="Gene3D" id="3.30.2010.10">
    <property type="entry name" value="Metalloproteases ('zincins'), catalytic domain"/>
    <property type="match status" value="1"/>
</dbReference>
<evidence type="ECO:0000256" key="5">
    <source>
        <dbReference type="ARBA" id="ARBA00023049"/>
    </source>
</evidence>
<keyword evidence="7" id="KW-0812">Transmembrane</keyword>
<evidence type="ECO:0000256" key="4">
    <source>
        <dbReference type="ARBA" id="ARBA00022833"/>
    </source>
</evidence>
<evidence type="ECO:0000259" key="8">
    <source>
        <dbReference type="Pfam" id="PF01435"/>
    </source>
</evidence>
<keyword evidence="1 6" id="KW-0645">Protease</keyword>
<keyword evidence="7" id="KW-1133">Transmembrane helix</keyword>
<sequence length="317" mass="33558">MDTAPVVVLSLLALVLAGPVPAALARARWPLHSPRAALALWQSIAAAAVLSAFGAGLAIASRLLVPDTSGRPTTRPTAEIAVIGLPLWTVYVVVLALTLVIGARLLLTLVRVAVRTRRLRERHRDLVDLLDTVHVPELWGRAADLRVLTAAEPMAYCLPGLRSRVVVSDATLTSLEPEELRAVLAHERAHLRARHDLVLEAFLVLHTAFPRGVRSRSALRAVRLLVELLADDSAVRRAGPKPLARALVVCAGGGAPSGALAAGGPDTLARVQRLAQPCGPRRATATAAYLLSVAILVAPTLAVAVPWLTEISRVVGR</sequence>
<evidence type="ECO:0000256" key="6">
    <source>
        <dbReference type="RuleBase" id="RU003983"/>
    </source>
</evidence>
<keyword evidence="7" id="KW-0472">Membrane</keyword>
<keyword evidence="10" id="KW-1185">Reference proteome</keyword>